<protein>
    <submittedName>
        <fullName evidence="16">Vitamin B12 transporter BtuB</fullName>
    </submittedName>
</protein>
<dbReference type="SUPFAM" id="SSF56935">
    <property type="entry name" value="Porins"/>
    <property type="match status" value="1"/>
</dbReference>
<evidence type="ECO:0000256" key="2">
    <source>
        <dbReference type="ARBA" id="ARBA00022448"/>
    </source>
</evidence>
<dbReference type="InterPro" id="IPR039426">
    <property type="entry name" value="TonB-dep_rcpt-like"/>
</dbReference>
<dbReference type="PANTHER" id="PTHR32552">
    <property type="entry name" value="FERRICHROME IRON RECEPTOR-RELATED"/>
    <property type="match status" value="1"/>
</dbReference>
<evidence type="ECO:0000256" key="8">
    <source>
        <dbReference type="ARBA" id="ARBA00023077"/>
    </source>
</evidence>
<evidence type="ECO:0000256" key="7">
    <source>
        <dbReference type="ARBA" id="ARBA00023065"/>
    </source>
</evidence>
<dbReference type="Pfam" id="PF00593">
    <property type="entry name" value="TonB_dep_Rec_b-barrel"/>
    <property type="match status" value="1"/>
</dbReference>
<evidence type="ECO:0000256" key="5">
    <source>
        <dbReference type="ARBA" id="ARBA00022692"/>
    </source>
</evidence>
<evidence type="ECO:0000256" key="1">
    <source>
        <dbReference type="ARBA" id="ARBA00004571"/>
    </source>
</evidence>
<evidence type="ECO:0000259" key="15">
    <source>
        <dbReference type="Pfam" id="PF07715"/>
    </source>
</evidence>
<evidence type="ECO:0000256" key="4">
    <source>
        <dbReference type="ARBA" id="ARBA00022496"/>
    </source>
</evidence>
<keyword evidence="4" id="KW-0410">Iron transport</keyword>
<dbReference type="InterPro" id="IPR036942">
    <property type="entry name" value="Beta-barrel_TonB_sf"/>
</dbReference>
<keyword evidence="13" id="KW-0732">Signal</keyword>
<keyword evidence="7" id="KW-0406">Ion transport</keyword>
<keyword evidence="9 11" id="KW-0472">Membrane</keyword>
<feature type="signal peptide" evidence="13">
    <location>
        <begin position="1"/>
        <end position="23"/>
    </location>
</feature>
<evidence type="ECO:0000256" key="13">
    <source>
        <dbReference type="SAM" id="SignalP"/>
    </source>
</evidence>
<sequence>MKMKPLAQSVAVATLLMSGVAGAEQLQLEEIVVTATKRSTNLMETSVAISAFDSSTIEDLGIKDAQDLAVNTPSLSVAPSRVSIRGIGRTNLALGSDPGVGLYVDGVYSTETDMFGASNFLDVERIEVLRGPQGTLYGRNSVGGAINFISKTPNSEELEGKVSAEVGNYDYTVYQGMVTGPLTDKLSAMLALSTMDRGGLQENEVNGQKYDEEASDYVSLSLQHMTTDRWMNTLKVSVRDSDKRRSQPYVISPYSRDYIQPVFDQDIGNFSNFPGLFPGQNATNPTQGYDRENPAVRDIDKVAVDFTPRESNKRKSATFISEFDFDDYQLKYTGGWSKFEYDEDYDNDGTNAANSGLNWDNISYYGVAPVSSFNGGYALTPSFQTRPFELASTTQSHELQLSSQFDSAVNFIGGLYYYNSEETQSLQFLEHNDGLMATYALYAGSTRPVSANNILYSGESELDTTSYAAYGQADWDITDATKITAGVRYSYDEKDGGDETYAQFVGDPADPYVTHEQKKDWSKVTGRLGIDHSLSENHFVYGFVATGYRSGGFNLMAPSETSEVDTVEPEELLSYEIGYKGGFMDNRINLATAFYYYDYQDLQVLKEDVVGGVPVKTFENAADATAWGIEGELTALLTEQLMLTGTYSYNQTEFGDYESIDSTACALGPEAAGNSGAALCTEPTDLTGNEFANSPAHQASVNLIYNWELLDLDWQALVSYQYTSEQYSSGFNVDEYDLIDSYDRWDARMTMGSAEQTWLVTAYVKNITDDRNVTFQGRPSTVSHTTSAALTDPRLIGLKLDYNF</sequence>
<evidence type="ECO:0000256" key="3">
    <source>
        <dbReference type="ARBA" id="ARBA00022452"/>
    </source>
</evidence>
<keyword evidence="2 11" id="KW-0813">Transport</keyword>
<keyword evidence="8 12" id="KW-0798">TonB box</keyword>
<evidence type="ECO:0000256" key="6">
    <source>
        <dbReference type="ARBA" id="ARBA00023004"/>
    </source>
</evidence>
<dbReference type="Proteomes" id="UP000838100">
    <property type="component" value="Unassembled WGS sequence"/>
</dbReference>
<evidence type="ECO:0000256" key="10">
    <source>
        <dbReference type="ARBA" id="ARBA00023237"/>
    </source>
</evidence>
<evidence type="ECO:0000256" key="11">
    <source>
        <dbReference type="PROSITE-ProRule" id="PRU01360"/>
    </source>
</evidence>
<name>A0ABN8EI78_9GAMM</name>
<dbReference type="PROSITE" id="PS52016">
    <property type="entry name" value="TONB_DEPENDENT_REC_3"/>
    <property type="match status" value="1"/>
</dbReference>
<reference evidence="16" key="1">
    <citation type="submission" date="2021-12" db="EMBL/GenBank/DDBJ databases">
        <authorList>
            <person name="Rodrigo-Torres L."/>
            <person name="Arahal R. D."/>
            <person name="Lucena T."/>
        </authorList>
    </citation>
    <scope>NUCLEOTIDE SEQUENCE</scope>
    <source>
        <strain evidence="16">CECT 8267</strain>
    </source>
</reference>
<comment type="caution">
    <text evidence="16">The sequence shown here is derived from an EMBL/GenBank/DDBJ whole genome shotgun (WGS) entry which is preliminary data.</text>
</comment>
<feature type="chain" id="PRO_5045633236" evidence="13">
    <location>
        <begin position="24"/>
        <end position="804"/>
    </location>
</feature>
<comment type="subcellular location">
    <subcellularLocation>
        <location evidence="1 11">Cell outer membrane</location>
        <topology evidence="1 11">Multi-pass membrane protein</topology>
    </subcellularLocation>
</comment>
<dbReference type="InterPro" id="IPR012910">
    <property type="entry name" value="Plug_dom"/>
</dbReference>
<evidence type="ECO:0000313" key="17">
    <source>
        <dbReference type="Proteomes" id="UP000838100"/>
    </source>
</evidence>
<proteinExistence type="inferred from homology"/>
<keyword evidence="3 11" id="KW-1134">Transmembrane beta strand</keyword>
<dbReference type="EMBL" id="CAKLPX010000002">
    <property type="protein sequence ID" value="CAH0992136.1"/>
    <property type="molecule type" value="Genomic_DNA"/>
</dbReference>
<accession>A0ABN8EI78</accession>
<dbReference type="InterPro" id="IPR000531">
    <property type="entry name" value="Beta-barrel_TonB"/>
</dbReference>
<dbReference type="Gene3D" id="2.40.170.20">
    <property type="entry name" value="TonB-dependent receptor, beta-barrel domain"/>
    <property type="match status" value="1"/>
</dbReference>
<organism evidence="16 17">
    <name type="scientific">Sinobacterium norvegicum</name>
    <dbReference type="NCBI Taxonomy" id="1641715"/>
    <lineage>
        <taxon>Bacteria</taxon>
        <taxon>Pseudomonadati</taxon>
        <taxon>Pseudomonadota</taxon>
        <taxon>Gammaproteobacteria</taxon>
        <taxon>Cellvibrionales</taxon>
        <taxon>Spongiibacteraceae</taxon>
        <taxon>Sinobacterium</taxon>
    </lineage>
</organism>
<keyword evidence="5 11" id="KW-0812">Transmembrane</keyword>
<dbReference type="PANTHER" id="PTHR32552:SF81">
    <property type="entry name" value="TONB-DEPENDENT OUTER MEMBRANE RECEPTOR"/>
    <property type="match status" value="1"/>
</dbReference>
<dbReference type="Pfam" id="PF07715">
    <property type="entry name" value="Plug"/>
    <property type="match status" value="1"/>
</dbReference>
<evidence type="ECO:0000256" key="12">
    <source>
        <dbReference type="RuleBase" id="RU003357"/>
    </source>
</evidence>
<comment type="similarity">
    <text evidence="11 12">Belongs to the TonB-dependent receptor family.</text>
</comment>
<evidence type="ECO:0000256" key="9">
    <source>
        <dbReference type="ARBA" id="ARBA00023136"/>
    </source>
</evidence>
<keyword evidence="6" id="KW-0408">Iron</keyword>
<evidence type="ECO:0000259" key="14">
    <source>
        <dbReference type="Pfam" id="PF00593"/>
    </source>
</evidence>
<feature type="domain" description="TonB-dependent receptor-like beta-barrel" evidence="14">
    <location>
        <begin position="284"/>
        <end position="767"/>
    </location>
</feature>
<keyword evidence="17" id="KW-1185">Reference proteome</keyword>
<gene>
    <name evidence="16" type="primary">btuB_11</name>
    <name evidence="16" type="ORF">SIN8267_02252</name>
</gene>
<evidence type="ECO:0000313" key="16">
    <source>
        <dbReference type="EMBL" id="CAH0992136.1"/>
    </source>
</evidence>
<keyword evidence="10 11" id="KW-0998">Cell outer membrane</keyword>
<feature type="domain" description="TonB-dependent receptor plug" evidence="15">
    <location>
        <begin position="42"/>
        <end position="145"/>
    </location>
</feature>